<protein>
    <recommendedName>
        <fullName evidence="2">Glucose-methanol-choline oxidoreductase C-terminal domain-containing protein</fullName>
    </recommendedName>
</protein>
<keyword evidence="4" id="KW-1185">Reference proteome</keyword>
<dbReference type="InterPro" id="IPR007867">
    <property type="entry name" value="GMC_OxRtase_C"/>
</dbReference>
<dbReference type="Pfam" id="PF05199">
    <property type="entry name" value="GMC_oxred_C"/>
    <property type="match status" value="1"/>
</dbReference>
<dbReference type="AlphaFoldDB" id="A0A178XKJ8"/>
<dbReference type="Gene3D" id="3.50.50.60">
    <property type="entry name" value="FAD/NAD(P)-binding domain"/>
    <property type="match status" value="1"/>
</dbReference>
<evidence type="ECO:0000313" key="3">
    <source>
        <dbReference type="EMBL" id="OAP35262.1"/>
    </source>
</evidence>
<dbReference type="SUPFAM" id="SSF51905">
    <property type="entry name" value="FAD/NAD(P)-binding domain"/>
    <property type="match status" value="1"/>
</dbReference>
<dbReference type="PANTHER" id="PTHR11552">
    <property type="entry name" value="GLUCOSE-METHANOL-CHOLINE GMC OXIDOREDUCTASE"/>
    <property type="match status" value="1"/>
</dbReference>
<evidence type="ECO:0000313" key="4">
    <source>
        <dbReference type="Proteomes" id="UP000094025"/>
    </source>
</evidence>
<dbReference type="EMBL" id="LPUX01000067">
    <property type="protein sequence ID" value="OAP35262.1"/>
    <property type="molecule type" value="Genomic_DNA"/>
</dbReference>
<accession>A0A178XKJ8</accession>
<sequence length="104" mass="11113">MAVVDERLRVIRLQGLRVIDASVMPTITSGNTNTPAIIIAEGGQIDAMASCAAQSCHARLRLRESASGREFAFIRVVGGWKVRVDAPGSERTGTARSGLSMLCR</sequence>
<organism evidence="3 4">
    <name type="scientific">Sinorhizobium glycinis</name>
    <dbReference type="NCBI Taxonomy" id="1472378"/>
    <lineage>
        <taxon>Bacteria</taxon>
        <taxon>Pseudomonadati</taxon>
        <taxon>Pseudomonadota</taxon>
        <taxon>Alphaproteobacteria</taxon>
        <taxon>Hyphomicrobiales</taxon>
        <taxon>Rhizobiaceae</taxon>
        <taxon>Sinorhizobium/Ensifer group</taxon>
        <taxon>Sinorhizobium</taxon>
    </lineage>
</organism>
<comment type="caution">
    <text evidence="3">The sequence shown here is derived from an EMBL/GenBank/DDBJ whole genome shotgun (WGS) entry which is preliminary data.</text>
</comment>
<evidence type="ECO:0000259" key="2">
    <source>
        <dbReference type="Pfam" id="PF05199"/>
    </source>
</evidence>
<proteinExistence type="inferred from homology"/>
<dbReference type="GO" id="GO:0016614">
    <property type="term" value="F:oxidoreductase activity, acting on CH-OH group of donors"/>
    <property type="evidence" value="ECO:0007669"/>
    <property type="project" value="InterPro"/>
</dbReference>
<evidence type="ECO:0000256" key="1">
    <source>
        <dbReference type="ARBA" id="ARBA00010790"/>
    </source>
</evidence>
<feature type="domain" description="Glucose-methanol-choline oxidoreductase C-terminal" evidence="2">
    <location>
        <begin position="2"/>
        <end position="40"/>
    </location>
</feature>
<dbReference type="Proteomes" id="UP000094025">
    <property type="component" value="Unassembled WGS sequence"/>
</dbReference>
<reference evidence="3 4" key="1">
    <citation type="journal article" date="2016" name="Int. J. Syst. Evol. Microbiol.">
        <title>Ensifer glycinis sp. nov., an novel rhizobial species associated with Glycine spp.</title>
        <authorList>
            <person name="Yan H."/>
            <person name="Yan J."/>
            <person name="Sui X.H."/>
            <person name="Wang E.T."/>
            <person name="Chen W.X."/>
            <person name="Zhang X.X."/>
            <person name="Chen W.F."/>
        </authorList>
    </citation>
    <scope>NUCLEOTIDE SEQUENCE [LARGE SCALE GENOMIC DNA]</scope>
    <source>
        <strain evidence="3 4">CCBAU 23380</strain>
    </source>
</reference>
<dbReference type="InterPro" id="IPR012132">
    <property type="entry name" value="GMC_OxRdtase"/>
</dbReference>
<name>A0A178XKJ8_9HYPH</name>
<gene>
    <name evidence="3" type="ORF">AU381_26385</name>
</gene>
<dbReference type="GO" id="GO:0050660">
    <property type="term" value="F:flavin adenine dinucleotide binding"/>
    <property type="evidence" value="ECO:0007669"/>
    <property type="project" value="InterPro"/>
</dbReference>
<dbReference type="InterPro" id="IPR036188">
    <property type="entry name" value="FAD/NAD-bd_sf"/>
</dbReference>
<comment type="similarity">
    <text evidence="1">Belongs to the GMC oxidoreductase family.</text>
</comment>
<dbReference type="STRING" id="1472378.AU381_26385"/>
<dbReference type="PANTHER" id="PTHR11552:SF147">
    <property type="entry name" value="CHOLINE DEHYDROGENASE, MITOCHONDRIAL"/>
    <property type="match status" value="1"/>
</dbReference>